<keyword evidence="1" id="KW-0472">Membrane</keyword>
<feature type="transmembrane region" description="Helical" evidence="1">
    <location>
        <begin position="45"/>
        <end position="63"/>
    </location>
</feature>
<evidence type="ECO:0000313" key="3">
    <source>
        <dbReference type="Proteomes" id="UP000245412"/>
    </source>
</evidence>
<organism evidence="2 3">
    <name type="scientific">Murimonas intestini</name>
    <dbReference type="NCBI Taxonomy" id="1337051"/>
    <lineage>
        <taxon>Bacteria</taxon>
        <taxon>Bacillati</taxon>
        <taxon>Bacillota</taxon>
        <taxon>Clostridia</taxon>
        <taxon>Lachnospirales</taxon>
        <taxon>Lachnospiraceae</taxon>
        <taxon>Murimonas</taxon>
    </lineage>
</organism>
<feature type="transmembrane region" description="Helical" evidence="1">
    <location>
        <begin position="83"/>
        <end position="104"/>
    </location>
</feature>
<evidence type="ECO:0000256" key="1">
    <source>
        <dbReference type="SAM" id="Phobius"/>
    </source>
</evidence>
<accession>A0AB73SXK7</accession>
<keyword evidence="1" id="KW-1133">Transmembrane helix</keyword>
<dbReference type="Proteomes" id="UP000245412">
    <property type="component" value="Unassembled WGS sequence"/>
</dbReference>
<keyword evidence="3" id="KW-1185">Reference proteome</keyword>
<gene>
    <name evidence="2" type="ORF">C7383_1225</name>
</gene>
<feature type="transmembrane region" description="Helical" evidence="1">
    <location>
        <begin position="21"/>
        <end position="39"/>
    </location>
</feature>
<evidence type="ECO:0008006" key="4">
    <source>
        <dbReference type="Google" id="ProtNLM"/>
    </source>
</evidence>
<evidence type="ECO:0000313" key="2">
    <source>
        <dbReference type="EMBL" id="PWJ72091.1"/>
    </source>
</evidence>
<name>A0AB73SXK7_9FIRM</name>
<dbReference type="EMBL" id="QGGY01000022">
    <property type="protein sequence ID" value="PWJ72091.1"/>
    <property type="molecule type" value="Genomic_DNA"/>
</dbReference>
<proteinExistence type="predicted"/>
<protein>
    <recommendedName>
        <fullName evidence="4">DUF805 domain-containing protein</fullName>
    </recommendedName>
</protein>
<feature type="transmembrane region" description="Helical" evidence="1">
    <location>
        <begin position="116"/>
        <end position="139"/>
    </location>
</feature>
<reference evidence="2 3" key="1">
    <citation type="submission" date="2018-05" db="EMBL/GenBank/DDBJ databases">
        <authorList>
            <person name="Goeker M."/>
            <person name="Huntemann M."/>
            <person name="Clum A."/>
            <person name="Pillay M."/>
            <person name="Palaniappan K."/>
            <person name="Varghese N."/>
            <person name="Mikhailova N."/>
            <person name="Stamatis D."/>
            <person name="Reddy T."/>
            <person name="Daum C."/>
            <person name="Shapiro N."/>
            <person name="Ivanova N."/>
            <person name="Kyrpides N."/>
            <person name="Woyke T."/>
        </authorList>
    </citation>
    <scope>NUCLEOTIDE SEQUENCE [LARGE SCALE GENOMIC DNA]</scope>
    <source>
        <strain evidence="2 3">DSM 26524</strain>
    </source>
</reference>
<sequence>MRNGELDERQKQKRVEAGNRSFWIVISLCLAMNFITLFWDVSDKYMSLGYSLIVLAGILSYSAGNIREGIWDSKLPAGPLGSLLFSFCFSGIITIFYWGMLIAARNPGDDLPVNKMAGICFSVVFVITFAIYFVMGWLTDKARKRNEEKYADE</sequence>
<keyword evidence="1" id="KW-0812">Transmembrane</keyword>
<dbReference type="AlphaFoldDB" id="A0AB73SXK7"/>
<dbReference type="RefSeq" id="WP_109748722.1">
    <property type="nucleotide sequence ID" value="NZ_JANKBI010000029.1"/>
</dbReference>
<comment type="caution">
    <text evidence="2">The sequence shown here is derived from an EMBL/GenBank/DDBJ whole genome shotgun (WGS) entry which is preliminary data.</text>
</comment>